<gene>
    <name evidence="1" type="ORF">MEDL_15297</name>
</gene>
<keyword evidence="2" id="KW-1185">Reference proteome</keyword>
<comment type="caution">
    <text evidence="1">The sequence shown here is derived from an EMBL/GenBank/DDBJ whole genome shotgun (WGS) entry which is preliminary data.</text>
</comment>
<protein>
    <submittedName>
        <fullName evidence="1">Uncharacterized protein</fullName>
    </submittedName>
</protein>
<reference evidence="1" key="1">
    <citation type="submission" date="2021-03" db="EMBL/GenBank/DDBJ databases">
        <authorList>
            <person name="Bekaert M."/>
        </authorList>
    </citation>
    <scope>NUCLEOTIDE SEQUENCE</scope>
</reference>
<evidence type="ECO:0000313" key="1">
    <source>
        <dbReference type="EMBL" id="CAG2200570.1"/>
    </source>
</evidence>
<evidence type="ECO:0000313" key="2">
    <source>
        <dbReference type="Proteomes" id="UP000683360"/>
    </source>
</evidence>
<dbReference type="EMBL" id="CAJPWZ010000752">
    <property type="protein sequence ID" value="CAG2200570.1"/>
    <property type="molecule type" value="Genomic_DNA"/>
</dbReference>
<name>A0A8S3R0T6_MYTED</name>
<organism evidence="1 2">
    <name type="scientific">Mytilus edulis</name>
    <name type="common">Blue mussel</name>
    <dbReference type="NCBI Taxonomy" id="6550"/>
    <lineage>
        <taxon>Eukaryota</taxon>
        <taxon>Metazoa</taxon>
        <taxon>Spiralia</taxon>
        <taxon>Lophotrochozoa</taxon>
        <taxon>Mollusca</taxon>
        <taxon>Bivalvia</taxon>
        <taxon>Autobranchia</taxon>
        <taxon>Pteriomorphia</taxon>
        <taxon>Mytilida</taxon>
        <taxon>Mytiloidea</taxon>
        <taxon>Mytilidae</taxon>
        <taxon>Mytilinae</taxon>
        <taxon>Mytilus</taxon>
    </lineage>
</organism>
<dbReference type="Proteomes" id="UP000683360">
    <property type="component" value="Unassembled WGS sequence"/>
</dbReference>
<dbReference type="AlphaFoldDB" id="A0A8S3R0T6"/>
<dbReference type="Gene3D" id="1.25.40.20">
    <property type="entry name" value="Ankyrin repeat-containing domain"/>
    <property type="match status" value="1"/>
</dbReference>
<accession>A0A8S3R0T6</accession>
<sequence>MVLNYYDEDTYGQLITKAGEDFYSINFYKVCQFSKLPSVIFQNTPIDVLHKNPGLFLIAVKEGDTETVEIFLNKVDRIRLKADESFGFSLDNRTLQVTKLLLDHFPISDFKISTHLIKVIKAGKHECFELILQNVNIDLLDIDELLKEIIINGKCKLLLLDVLQRNMSKLNIQSKCQDKLFLALQIEDLEVFEFLLRNVDHENIDAKYLVIEAEILISATKDGDVSIINDIIIKRDEDFKFNSRKYIEIAIQHRQPIAVKIFVEHSSYICNLDVKLEFIAFAEKGKTRICELYLEVIDTYNKSFTLTPGKTPVMSSHIMRLFDYSFTDDHIEHQLMSRLHLMDLLDLPALFENAFLSLFNVNETSRIKCASMILINFGEDVVDRLITIGRFNDFELNDIFFHVCHECREGKEFIATISKLERRYGNIMEDRPTNEVCVASF</sequence>
<proteinExistence type="predicted"/>
<dbReference type="InterPro" id="IPR036770">
    <property type="entry name" value="Ankyrin_rpt-contain_sf"/>
</dbReference>